<dbReference type="InterPro" id="IPR013154">
    <property type="entry name" value="ADH-like_N"/>
</dbReference>
<dbReference type="InterPro" id="IPR036291">
    <property type="entry name" value="NAD(P)-bd_dom_sf"/>
</dbReference>
<dbReference type="PANTHER" id="PTHR43161:SF9">
    <property type="entry name" value="SORBITOL DEHYDROGENASE"/>
    <property type="match status" value="1"/>
</dbReference>
<dbReference type="InterPro" id="IPR045306">
    <property type="entry name" value="SDH-like"/>
</dbReference>
<dbReference type="PANTHER" id="PTHR43161">
    <property type="entry name" value="SORBITOL DEHYDROGENASE"/>
    <property type="match status" value="1"/>
</dbReference>
<dbReference type="AlphaFoldDB" id="A0A7J8ASD5"/>
<dbReference type="GO" id="GO:0006062">
    <property type="term" value="P:sorbitol catabolic process"/>
    <property type="evidence" value="ECO:0007669"/>
    <property type="project" value="UniProtKB-UniRule"/>
</dbReference>
<feature type="domain" description="Alcohol dehydrogenase-like C-terminal" evidence="18">
    <location>
        <begin position="174"/>
        <end position="303"/>
    </location>
</feature>
<keyword evidence="17" id="KW-0119">Carbohydrate metabolism</keyword>
<dbReference type="Proteomes" id="UP000527355">
    <property type="component" value="Unassembled WGS sequence"/>
</dbReference>
<dbReference type="GO" id="GO:0003939">
    <property type="term" value="F:L-iditol 2-dehydrogenase (NAD+) activity"/>
    <property type="evidence" value="ECO:0007669"/>
    <property type="project" value="UniProtKB-UniRule"/>
</dbReference>
<reference evidence="20 21" key="1">
    <citation type="journal article" date="2020" name="Nature">
        <title>Six reference-quality genomes reveal evolution of bat adaptations.</title>
        <authorList>
            <person name="Jebb D."/>
            <person name="Huang Z."/>
            <person name="Pippel M."/>
            <person name="Hughes G.M."/>
            <person name="Lavrichenko K."/>
            <person name="Devanna P."/>
            <person name="Winkler S."/>
            <person name="Jermiin L.S."/>
            <person name="Skirmuntt E.C."/>
            <person name="Katzourakis A."/>
            <person name="Burkitt-Gray L."/>
            <person name="Ray D.A."/>
            <person name="Sullivan K.A.M."/>
            <person name="Roscito J.G."/>
            <person name="Kirilenko B.M."/>
            <person name="Davalos L.M."/>
            <person name="Corthals A.P."/>
            <person name="Power M.L."/>
            <person name="Jones G."/>
            <person name="Ransome R.D."/>
            <person name="Dechmann D.K.N."/>
            <person name="Locatelli A.G."/>
            <person name="Puechmaille S.J."/>
            <person name="Fedrigo O."/>
            <person name="Jarvis E.D."/>
            <person name="Hiller M."/>
            <person name="Vernes S.C."/>
            <person name="Myers E.W."/>
            <person name="Teeling E.C."/>
        </authorList>
    </citation>
    <scope>NUCLEOTIDE SEQUENCE [LARGE SCALE GENOMIC DNA]</scope>
    <source>
        <strain evidence="20">MMyoMyo1</strain>
        <tissue evidence="20">Flight muscle</tissue>
    </source>
</reference>
<accession>A0A7J8ASD5</accession>
<evidence type="ECO:0000256" key="7">
    <source>
        <dbReference type="ARBA" id="ARBA00023027"/>
    </source>
</evidence>
<dbReference type="GO" id="GO:0008270">
    <property type="term" value="F:zinc ion binding"/>
    <property type="evidence" value="ECO:0007669"/>
    <property type="project" value="UniProtKB-UniRule"/>
</dbReference>
<comment type="cofactor">
    <cofactor evidence="17">
        <name>Zn(2+)</name>
        <dbReference type="ChEBI" id="CHEBI:29105"/>
    </cofactor>
    <text evidence="17">Binds 1 or 2 Zn(2+) ions per subunit.</text>
</comment>
<keyword evidence="7 17" id="KW-0520">NAD</keyword>
<comment type="subcellular location">
    <subcellularLocation>
        <location evidence="1 17">Cell projection</location>
        <location evidence="1 17">Cilium</location>
        <location evidence="1 17">Flagellum</location>
    </subcellularLocation>
    <subcellularLocation>
        <location evidence="17">Mitochondrion membrane</location>
        <topology evidence="17">Peripheral membrane protein</topology>
    </subcellularLocation>
    <text evidence="17">Associated with mitochondria of the midpiece and near the plasma membrane in the principal piece of the flagellum. Also found in the epididymosome, secreted by the epididymal epithelium and that transfers proteins from the epididymal fluid to the sperm surface.</text>
</comment>
<dbReference type="Pfam" id="PF00107">
    <property type="entry name" value="ADH_zinc_N"/>
    <property type="match status" value="1"/>
</dbReference>
<evidence type="ECO:0000256" key="13">
    <source>
        <dbReference type="ARBA" id="ARBA00032485"/>
    </source>
</evidence>
<sequence length="348" mass="36705">MAAAKPENLSLVVHGPGDLRLENYPIPEPGPNEVLLKMHSVGICGSDVHYWQHGRIGDFIVKKPMVLGHEASGTVVKVGSLVKHLQQVPAPPSALTPHPLSSSIGVHITQVNASIKIYLVIALPSSLVLPEKSMNFARLADTTCHQPSSSVPRPPMMGTSAGSISTMPTSATRPIGLVNLLVAKAMGAAQVVVTDLSASRLAKAKEAGADFVLQITNESPQEIASKVEGLLGGKPEVTIECTGAEAAIQAGIYATCPGGTLMLVGLGSEMVNVPLVHAAIREVDIKGVFRYCNTWPMAISMLASKSVNVKSLVTHRFPLEKALEAFETSKKGLGLKVMIKCDPNDQNP</sequence>
<dbReference type="GO" id="GO:0046526">
    <property type="term" value="F:D-xylulose reductase activity"/>
    <property type="evidence" value="ECO:0007669"/>
    <property type="project" value="UniProtKB-EC"/>
</dbReference>
<dbReference type="FunFam" id="3.40.50.720:FF:000068">
    <property type="entry name" value="Sorbitol dehydrogenase"/>
    <property type="match status" value="1"/>
</dbReference>
<evidence type="ECO:0000256" key="11">
    <source>
        <dbReference type="ARBA" id="ARBA00030853"/>
    </source>
</evidence>
<comment type="subunit">
    <text evidence="17">Homotetramer.</text>
</comment>
<evidence type="ECO:0000256" key="15">
    <source>
        <dbReference type="ARBA" id="ARBA00049408"/>
    </source>
</evidence>
<evidence type="ECO:0000256" key="12">
    <source>
        <dbReference type="ARBA" id="ARBA00031806"/>
    </source>
</evidence>
<evidence type="ECO:0000313" key="21">
    <source>
        <dbReference type="Proteomes" id="UP000527355"/>
    </source>
</evidence>
<evidence type="ECO:0000259" key="18">
    <source>
        <dbReference type="Pfam" id="PF00107"/>
    </source>
</evidence>
<dbReference type="VEuPathDB" id="HostDB:GeneID_118651153"/>
<keyword evidence="5" id="KW-0966">Cell projection</keyword>
<dbReference type="Gene3D" id="3.90.180.10">
    <property type="entry name" value="Medium-chain alcohol dehydrogenases, catalytic domain"/>
    <property type="match status" value="2"/>
</dbReference>
<evidence type="ECO:0000256" key="14">
    <source>
        <dbReference type="ARBA" id="ARBA00048406"/>
    </source>
</evidence>
<evidence type="ECO:0000256" key="9">
    <source>
        <dbReference type="ARBA" id="ARBA00026119"/>
    </source>
</evidence>
<comment type="similarity">
    <text evidence="2 16">Belongs to the zinc-containing alcohol dehydrogenase family.</text>
</comment>
<evidence type="ECO:0000313" key="20">
    <source>
        <dbReference type="EMBL" id="KAF6389000.1"/>
    </source>
</evidence>
<dbReference type="SUPFAM" id="SSF50129">
    <property type="entry name" value="GroES-like"/>
    <property type="match status" value="1"/>
</dbReference>
<dbReference type="PROSITE" id="PS00059">
    <property type="entry name" value="ADH_ZINC"/>
    <property type="match status" value="1"/>
</dbReference>
<dbReference type="InterPro" id="IPR011032">
    <property type="entry name" value="GroES-like_sf"/>
</dbReference>
<evidence type="ECO:0000256" key="10">
    <source>
        <dbReference type="ARBA" id="ARBA00026132"/>
    </source>
</evidence>
<evidence type="ECO:0000256" key="6">
    <source>
        <dbReference type="ARBA" id="ARBA00023002"/>
    </source>
</evidence>
<feature type="domain" description="Alcohol dehydrogenase-like N-terminal" evidence="19">
    <location>
        <begin position="30"/>
        <end position="86"/>
    </location>
</feature>
<evidence type="ECO:0000256" key="1">
    <source>
        <dbReference type="ARBA" id="ARBA00004230"/>
    </source>
</evidence>
<dbReference type="EC" id="1.1.1.9" evidence="9 17"/>
<dbReference type="SUPFAM" id="SSF51735">
    <property type="entry name" value="NAD(P)-binding Rossmann-fold domains"/>
    <property type="match status" value="1"/>
</dbReference>
<evidence type="ECO:0000259" key="19">
    <source>
        <dbReference type="Pfam" id="PF08240"/>
    </source>
</evidence>
<evidence type="ECO:0000256" key="16">
    <source>
        <dbReference type="RuleBase" id="RU361277"/>
    </source>
</evidence>
<keyword evidence="3 16" id="KW-0479">Metal-binding</keyword>
<name>A0A7J8ASD5_MYOMY</name>
<dbReference type="GO" id="GO:0031514">
    <property type="term" value="C:motile cilium"/>
    <property type="evidence" value="ECO:0007669"/>
    <property type="project" value="UniProtKB-SubCell"/>
</dbReference>
<keyword evidence="5" id="KW-0969">Cilium</keyword>
<dbReference type="CDD" id="cd05285">
    <property type="entry name" value="sorbitol_DH"/>
    <property type="match status" value="1"/>
</dbReference>
<dbReference type="GO" id="GO:0031966">
    <property type="term" value="C:mitochondrial membrane"/>
    <property type="evidence" value="ECO:0007669"/>
    <property type="project" value="UniProtKB-SubCell"/>
</dbReference>
<dbReference type="InterPro" id="IPR002328">
    <property type="entry name" value="ADH_Zn_CS"/>
</dbReference>
<dbReference type="EC" id="1.1.1.14" evidence="8 17"/>
<evidence type="ECO:0000256" key="3">
    <source>
        <dbReference type="ARBA" id="ARBA00022723"/>
    </source>
</evidence>
<comment type="catalytic activity">
    <reaction evidence="17">
        <text>keto-D-fructose + NADH + H(+) = D-sorbitol + NAD(+)</text>
        <dbReference type="Rhea" id="RHEA:33031"/>
        <dbReference type="ChEBI" id="CHEBI:15378"/>
        <dbReference type="ChEBI" id="CHEBI:17924"/>
        <dbReference type="ChEBI" id="CHEBI:48095"/>
        <dbReference type="ChEBI" id="CHEBI:57540"/>
        <dbReference type="ChEBI" id="CHEBI:57945"/>
    </reaction>
</comment>
<comment type="catalytic activity">
    <reaction evidence="14 17">
        <text>xylitol + NAD(+) = D-xylulose + NADH + H(+)</text>
        <dbReference type="Rhea" id="RHEA:20433"/>
        <dbReference type="ChEBI" id="CHEBI:15378"/>
        <dbReference type="ChEBI" id="CHEBI:17140"/>
        <dbReference type="ChEBI" id="CHEBI:17151"/>
        <dbReference type="ChEBI" id="CHEBI:57540"/>
        <dbReference type="ChEBI" id="CHEBI:57945"/>
        <dbReference type="EC" id="1.1.1.9"/>
    </reaction>
</comment>
<dbReference type="EMBL" id="JABWUV010000001">
    <property type="protein sequence ID" value="KAF6389000.1"/>
    <property type="molecule type" value="Genomic_DNA"/>
</dbReference>
<dbReference type="Gene3D" id="3.40.50.720">
    <property type="entry name" value="NAD(P)-binding Rossmann-like Domain"/>
    <property type="match status" value="1"/>
</dbReference>
<keyword evidence="6 17" id="KW-0560">Oxidoreductase</keyword>
<evidence type="ECO:0000256" key="5">
    <source>
        <dbReference type="ARBA" id="ARBA00022846"/>
    </source>
</evidence>
<dbReference type="InterPro" id="IPR013149">
    <property type="entry name" value="ADH-like_C"/>
</dbReference>
<evidence type="ECO:0000256" key="17">
    <source>
        <dbReference type="RuleBase" id="RU369026"/>
    </source>
</evidence>
<keyword evidence="4 16" id="KW-0862">Zinc</keyword>
<protein>
    <recommendedName>
        <fullName evidence="10 17">Sorbitol dehydrogenase</fullName>
        <shortName evidence="17">SDH</shortName>
        <shortName evidence="17">XDH</shortName>
        <ecNumber evidence="8 17">1.1.1.14</ecNumber>
        <ecNumber evidence="9 17">1.1.1.9</ecNumber>
    </recommendedName>
    <alternativeName>
        <fullName evidence="11 17">L-iditol 2-dehydrogenase</fullName>
    </alternativeName>
    <alternativeName>
        <fullName evidence="13 17">Polyol dehydrogenase</fullName>
    </alternativeName>
    <alternativeName>
        <fullName evidence="12 17">Xylitol dehydrogenase</fullName>
    </alternativeName>
</protein>
<keyword evidence="5" id="KW-0282">Flagellum</keyword>
<organism evidence="20 21">
    <name type="scientific">Myotis myotis</name>
    <name type="common">Greater mouse-eared bat</name>
    <name type="synonym">Vespertilio myotis</name>
    <dbReference type="NCBI Taxonomy" id="51298"/>
    <lineage>
        <taxon>Eukaryota</taxon>
        <taxon>Metazoa</taxon>
        <taxon>Chordata</taxon>
        <taxon>Craniata</taxon>
        <taxon>Vertebrata</taxon>
        <taxon>Euteleostomi</taxon>
        <taxon>Mammalia</taxon>
        <taxon>Eutheria</taxon>
        <taxon>Laurasiatheria</taxon>
        <taxon>Chiroptera</taxon>
        <taxon>Yangochiroptera</taxon>
        <taxon>Vespertilionidae</taxon>
        <taxon>Myotis</taxon>
    </lineage>
</organism>
<comment type="caution">
    <text evidence="20">The sequence shown here is derived from an EMBL/GenBank/DDBJ whole genome shotgun (WGS) entry which is preliminary data.</text>
</comment>
<evidence type="ECO:0000256" key="4">
    <source>
        <dbReference type="ARBA" id="ARBA00022833"/>
    </source>
</evidence>
<keyword evidence="21" id="KW-1185">Reference proteome</keyword>
<proteinExistence type="inferred from homology"/>
<dbReference type="Pfam" id="PF08240">
    <property type="entry name" value="ADH_N"/>
    <property type="match status" value="1"/>
</dbReference>
<evidence type="ECO:0000256" key="2">
    <source>
        <dbReference type="ARBA" id="ARBA00008072"/>
    </source>
</evidence>
<comment type="catalytic activity">
    <reaction evidence="15 17">
        <text>L-iditol + NAD(+) = keto-L-sorbose + NADH + H(+)</text>
        <dbReference type="Rhea" id="RHEA:10160"/>
        <dbReference type="ChEBI" id="CHEBI:13172"/>
        <dbReference type="ChEBI" id="CHEBI:15378"/>
        <dbReference type="ChEBI" id="CHEBI:18202"/>
        <dbReference type="ChEBI" id="CHEBI:57540"/>
        <dbReference type="ChEBI" id="CHEBI:57945"/>
        <dbReference type="EC" id="1.1.1.14"/>
    </reaction>
</comment>
<evidence type="ECO:0000256" key="8">
    <source>
        <dbReference type="ARBA" id="ARBA00026109"/>
    </source>
</evidence>
<gene>
    <name evidence="20" type="ORF">mMyoMyo1_018134</name>
</gene>
<comment type="function">
    <text evidence="17">Polyol dehydrogenase that catalyzes the reversible NAD(+)-dependent oxidation of various sugar alcohols. Is active with D-sorbitol (D-glucitol) leading to the C2-oxidized product D-fructose. Is a key enzyme in the polyol pathway that interconverts glucose and fructose via sorbitol, which constitutes an important alternate route for glucose metabolism. May play a role in sperm motility by using sorbitol as an alternative energy source for sperm motility.</text>
</comment>